<evidence type="ECO:0000259" key="1">
    <source>
        <dbReference type="Pfam" id="PF14947"/>
    </source>
</evidence>
<organism evidence="2 12">
    <name type="scientific">Saccharolobus solfataricus</name>
    <name type="common">Sulfolobus solfataricus</name>
    <dbReference type="NCBI Taxonomy" id="2287"/>
    <lineage>
        <taxon>Archaea</taxon>
        <taxon>Thermoproteota</taxon>
        <taxon>Thermoprotei</taxon>
        <taxon>Sulfolobales</taxon>
        <taxon>Sulfolobaceae</taxon>
        <taxon>Saccharolobus</taxon>
    </lineage>
</organism>
<dbReference type="Proteomes" id="UP000033106">
    <property type="component" value="Chromosome"/>
</dbReference>
<dbReference type="Proteomes" id="UP000267993">
    <property type="component" value="Chromosome"/>
</dbReference>
<dbReference type="GeneID" id="38468220"/>
<evidence type="ECO:0000313" key="13">
    <source>
        <dbReference type="Proteomes" id="UP000033106"/>
    </source>
</evidence>
<evidence type="ECO:0000313" key="4">
    <source>
        <dbReference type="EMBL" id="AKA79251.1"/>
    </source>
</evidence>
<evidence type="ECO:0000313" key="11">
    <source>
        <dbReference type="Proteomes" id="UP000033057"/>
    </source>
</evidence>
<evidence type="ECO:0000313" key="3">
    <source>
        <dbReference type="EMBL" id="AKA76558.1"/>
    </source>
</evidence>
<dbReference type="InterPro" id="IPR036388">
    <property type="entry name" value="WH-like_DNA-bd_sf"/>
</dbReference>
<dbReference type="Proteomes" id="UP000278715">
    <property type="component" value="Chromosome"/>
</dbReference>
<evidence type="ECO:0000313" key="16">
    <source>
        <dbReference type="Proteomes" id="UP000273443"/>
    </source>
</evidence>
<accession>A0A0E3JU28</accession>
<dbReference type="EMBL" id="CP033238">
    <property type="protein sequence ID" value="AZF76204.1"/>
    <property type="molecule type" value="Genomic_DNA"/>
</dbReference>
<protein>
    <submittedName>
        <fullName evidence="2">Transcriptional regulator</fullName>
    </submittedName>
</protein>
<dbReference type="InterPro" id="IPR038723">
    <property type="entry name" value="ArnR1-like_HTH"/>
</dbReference>
<dbReference type="EMBL" id="CP033237">
    <property type="protein sequence ID" value="AZF73580.1"/>
    <property type="molecule type" value="Genomic_DNA"/>
</dbReference>
<dbReference type="KEGG" id="ssof:SULC_1600"/>
<evidence type="ECO:0000313" key="8">
    <source>
        <dbReference type="EMBL" id="AZF76204.1"/>
    </source>
</evidence>
<reference evidence="14 15" key="2">
    <citation type="journal article" date="2018" name="Proc. Natl. Acad. Sci. U.S.A.">
        <title>Nonmutational mechanism of inheritance in the Archaeon Sulfolobus solfataricus.</title>
        <authorList>
            <person name="Payne S."/>
            <person name="McCarthy S."/>
            <person name="Johnson T."/>
            <person name="North E."/>
            <person name="Blum P."/>
        </authorList>
    </citation>
    <scope>NUCLEOTIDE SEQUENCE [LARGE SCALE GENOMIC DNA]</scope>
    <source>
        <strain evidence="6 14">SARC-H</strain>
        <strain evidence="7 17">SARC-I</strain>
        <strain evidence="9 18">SARC-N</strain>
        <strain evidence="10 19">SARC-O</strain>
        <strain evidence="5 15">SULG</strain>
        <strain evidence="8 16">SULM</strain>
    </source>
</reference>
<dbReference type="Proteomes" id="UP000275843">
    <property type="component" value="Chromosome"/>
</dbReference>
<dbReference type="EMBL" id="CP033240">
    <property type="protein sequence ID" value="AZF81418.1"/>
    <property type="molecule type" value="Genomic_DNA"/>
</dbReference>
<dbReference type="KEGG" id="ssoa:SULA_1601"/>
<sequence>MVGERDPKGIPMYRILAFLKKKKEAKTITEISEEADIPYNTVRDNIYKLLALGAIETRDGKYVITEKGKQMLDEFIKEIERLKEMVNS</sequence>
<proteinExistence type="predicted"/>
<evidence type="ECO:0000313" key="14">
    <source>
        <dbReference type="Proteomes" id="UP000267993"/>
    </source>
</evidence>
<dbReference type="EMBL" id="CP033239">
    <property type="protein sequence ID" value="AZF78814.1"/>
    <property type="molecule type" value="Genomic_DNA"/>
</dbReference>
<dbReference type="InterPro" id="IPR036390">
    <property type="entry name" value="WH_DNA-bd_sf"/>
</dbReference>
<dbReference type="EMBL" id="CP033236">
    <property type="protein sequence ID" value="AZF70960.1"/>
    <property type="molecule type" value="Genomic_DNA"/>
</dbReference>
<evidence type="ECO:0000313" key="5">
    <source>
        <dbReference type="EMBL" id="AZF68340.1"/>
    </source>
</evidence>
<evidence type="ECO:0000313" key="10">
    <source>
        <dbReference type="EMBL" id="AZF81418.1"/>
    </source>
</evidence>
<evidence type="ECO:0000313" key="19">
    <source>
        <dbReference type="Proteomes" id="UP000282269"/>
    </source>
</evidence>
<name>A0A0E3JU28_SACSO</name>
<dbReference type="Proteomes" id="UP000273443">
    <property type="component" value="Chromosome"/>
</dbReference>
<dbReference type="PATRIC" id="fig|2287.6.peg.1654"/>
<evidence type="ECO:0000313" key="6">
    <source>
        <dbReference type="EMBL" id="AZF70960.1"/>
    </source>
</evidence>
<dbReference type="AlphaFoldDB" id="A0A0E3JU28"/>
<dbReference type="EMBL" id="CP011056">
    <property type="protein sequence ID" value="AKA76558.1"/>
    <property type="molecule type" value="Genomic_DNA"/>
</dbReference>
<evidence type="ECO:0000313" key="17">
    <source>
        <dbReference type="Proteomes" id="UP000275843"/>
    </source>
</evidence>
<feature type="domain" description="ArnR1-like winged helix-turn-helix" evidence="1">
    <location>
        <begin position="14"/>
        <end position="81"/>
    </location>
</feature>
<evidence type="ECO:0000313" key="9">
    <source>
        <dbReference type="EMBL" id="AZF78814.1"/>
    </source>
</evidence>
<dbReference type="EMBL" id="CP011057">
    <property type="protein sequence ID" value="AKA79251.1"/>
    <property type="molecule type" value="Genomic_DNA"/>
</dbReference>
<gene>
    <name evidence="4" type="ORF">SULA_1601</name>
    <name evidence="2" type="ORF">SULB_1602</name>
    <name evidence="3" type="ORF">SULC_1600</name>
    <name evidence="5" type="ORF">SULG_08010</name>
    <name evidence="6" type="ORF">SULH_08010</name>
    <name evidence="7" type="ORF">SULI_08010</name>
    <name evidence="8" type="ORF">SULM_08010</name>
    <name evidence="9" type="ORF">SULN_08010</name>
    <name evidence="10" type="ORF">SULO_08020</name>
</gene>
<dbReference type="EMBL" id="CP011055">
    <property type="protein sequence ID" value="AKA73860.1"/>
    <property type="molecule type" value="Genomic_DNA"/>
</dbReference>
<reference evidence="11 12" key="1">
    <citation type="journal article" date="2015" name="Genome Announc.">
        <title>Complete Genome Sequence of Sulfolobus solfataricus Strain 98/2 and Evolved Derivatives.</title>
        <authorList>
            <person name="McCarthy S."/>
            <person name="Gradnigo J."/>
            <person name="Johnson T."/>
            <person name="Payne S."/>
            <person name="Lipzen A."/>
            <person name="Martin J."/>
            <person name="Schackwitz W."/>
            <person name="Moriyama E."/>
            <person name="Blum P."/>
        </authorList>
    </citation>
    <scope>NUCLEOTIDE SEQUENCE [LARGE SCALE GENOMIC DNA]</scope>
    <source>
        <strain evidence="11">98/2 SULC</strain>
        <strain evidence="2">SARC-B</strain>
        <strain evidence="3">SARC-C</strain>
        <strain evidence="4 13">SULA</strain>
        <strain evidence="12">SULB</strain>
    </source>
</reference>
<dbReference type="Proteomes" id="UP000282269">
    <property type="component" value="Chromosome"/>
</dbReference>
<dbReference type="KEGG" id="ssol:SULB_1602"/>
<evidence type="ECO:0000313" key="18">
    <source>
        <dbReference type="Proteomes" id="UP000278715"/>
    </source>
</evidence>
<reference evidence="2" key="3">
    <citation type="submission" date="2018-10" db="EMBL/GenBank/DDBJ databases">
        <authorList>
            <person name="McCarthy S."/>
            <person name="Gradnigo J."/>
            <person name="Johnson T."/>
            <person name="Payne S."/>
            <person name="Lipzen A."/>
            <person name="Schackwitz W."/>
            <person name="Martin J."/>
            <person name="Moriyama E."/>
            <person name="Blum P."/>
        </authorList>
    </citation>
    <scope>NUCLEOTIDE SEQUENCE</scope>
    <source>
        <strain evidence="2">SARC-B</strain>
        <strain evidence="3">SARC-C</strain>
        <strain evidence="4">SULA</strain>
    </source>
</reference>
<dbReference type="Gene3D" id="1.10.10.10">
    <property type="entry name" value="Winged helix-like DNA-binding domain superfamily/Winged helix DNA-binding domain"/>
    <property type="match status" value="1"/>
</dbReference>
<dbReference type="Proteomes" id="UP000033085">
    <property type="component" value="Chromosome"/>
</dbReference>
<dbReference type="RefSeq" id="WP_009992234.1">
    <property type="nucleotide sequence ID" value="NZ_CP011055.2"/>
</dbReference>
<evidence type="ECO:0000313" key="12">
    <source>
        <dbReference type="Proteomes" id="UP000033085"/>
    </source>
</evidence>
<dbReference type="Proteomes" id="UP000033057">
    <property type="component" value="Chromosome"/>
</dbReference>
<evidence type="ECO:0000313" key="2">
    <source>
        <dbReference type="EMBL" id="AKA73860.1"/>
    </source>
</evidence>
<dbReference type="Proteomes" id="UP000273194">
    <property type="component" value="Chromosome"/>
</dbReference>
<evidence type="ECO:0000313" key="7">
    <source>
        <dbReference type="EMBL" id="AZF73580.1"/>
    </source>
</evidence>
<dbReference type="SUPFAM" id="SSF46785">
    <property type="entry name" value="Winged helix' DNA-binding domain"/>
    <property type="match status" value="1"/>
</dbReference>
<dbReference type="EMBL" id="CP033235">
    <property type="protein sequence ID" value="AZF68340.1"/>
    <property type="molecule type" value="Genomic_DNA"/>
</dbReference>
<evidence type="ECO:0000313" key="15">
    <source>
        <dbReference type="Proteomes" id="UP000273194"/>
    </source>
</evidence>
<dbReference type="Pfam" id="PF14947">
    <property type="entry name" value="HTH_45"/>
    <property type="match status" value="1"/>
</dbReference>